<comment type="subcellular location">
    <subcellularLocation>
        <location evidence="1">Membrane</location>
        <topology evidence="1">Multi-pass membrane protein</topology>
    </subcellularLocation>
</comment>
<evidence type="ECO:0000256" key="4">
    <source>
        <dbReference type="ARBA" id="ARBA00022692"/>
    </source>
</evidence>
<gene>
    <name evidence="10" type="ORF">Slati_1065500</name>
</gene>
<dbReference type="Pfam" id="PF14543">
    <property type="entry name" value="TAXi_N"/>
    <property type="match status" value="1"/>
</dbReference>
<feature type="transmembrane region" description="Helical" evidence="8">
    <location>
        <begin position="654"/>
        <end position="675"/>
    </location>
</feature>
<dbReference type="PANTHER" id="PTHR45724">
    <property type="entry name" value="AQUAPORIN NIP2-1"/>
    <property type="match status" value="1"/>
</dbReference>
<reference evidence="10" key="2">
    <citation type="journal article" date="2024" name="Plant">
        <title>Genomic evolution and insights into agronomic trait innovations of Sesamum species.</title>
        <authorList>
            <person name="Miao H."/>
            <person name="Wang L."/>
            <person name="Qu L."/>
            <person name="Liu H."/>
            <person name="Sun Y."/>
            <person name="Le M."/>
            <person name="Wang Q."/>
            <person name="Wei S."/>
            <person name="Zheng Y."/>
            <person name="Lin W."/>
            <person name="Duan Y."/>
            <person name="Cao H."/>
            <person name="Xiong S."/>
            <person name="Wang X."/>
            <person name="Wei L."/>
            <person name="Li C."/>
            <person name="Ma Q."/>
            <person name="Ju M."/>
            <person name="Zhao R."/>
            <person name="Li G."/>
            <person name="Mu C."/>
            <person name="Tian Q."/>
            <person name="Mei H."/>
            <person name="Zhang T."/>
            <person name="Gao T."/>
            <person name="Zhang H."/>
        </authorList>
    </citation>
    <scope>NUCLEOTIDE SEQUENCE</scope>
    <source>
        <strain evidence="10">KEN1</strain>
    </source>
</reference>
<dbReference type="Pfam" id="PF00230">
    <property type="entry name" value="MIP"/>
    <property type="match status" value="1"/>
</dbReference>
<dbReference type="Gene3D" id="1.20.1080.10">
    <property type="entry name" value="Glycerol uptake facilitator protein"/>
    <property type="match status" value="1"/>
</dbReference>
<dbReference type="PROSITE" id="PS51767">
    <property type="entry name" value="PEPTIDASE_A1"/>
    <property type="match status" value="1"/>
</dbReference>
<feature type="transmembrane region" description="Helical" evidence="8">
    <location>
        <begin position="696"/>
        <end position="717"/>
    </location>
</feature>
<sequence length="741" mass="80662">MNSNINQDLQMLIRMKKPMFTISLVNLFILFLIFTHYKASAQPYTTLVAPVKKDATTSLYTIILNSDEQYVVDLSAPFSWQCCPLHHYPPVACMSTECFQAQYLLSPSCPLPYTKSTRRPCTCMVTPINPRTKSCALAQLTSTNLTISWTDGANPTAKITFSDQYLSCAPASLFDSLPRGIVGLASLSWAPLALPAQFSPPFLGVGRKFAICLPSTSSGNGVIFFGDGPYNLLPPTKFDVSSLLSYTTLLKNPKSADYFIGIKALSISGNSIAQSPYEGIKLSTVVPYTTFRTDIYELFLKFFKKAMKGIPRTKKVSPFSTCFNASAIGFSRVGLHVPQIDLEFANGKNWTIYGANSMKQVGGDSACLAFLDGGKTPEHSIVIGSFQMEDNLLLFDLDESRLGFSSSLYFERITCGSFNFTTKIRHQTPPDHITKKSIRAAIIRCYAMHVSESVMMLLTYQNYYSRASTSSQPKNDRELGYLTTSSNGNVARNNHVLKFPNQINTSLIRKVLAEALGTFMLMFCIGGIVANMRFMGVEAGLLEYAATAGLTVTVIVFSIGSISGAHVNPAVTIAFAAVGPFPWSEVPFYVLAQVGGSVLATYTGKLVYTIKPEVMMTRPLHGCTSAFSVELISTFIILFLSTSLISEPQSLGPLSGFVAGVAISLGVLISGPVSGGSMNPARSLGPALVSWRFDHLWIYVVAPTIGAIAGVLAYRILRLQGWSCKPDPSHRTLQSSQSSLH</sequence>
<dbReference type="InterPro" id="IPR033868">
    <property type="entry name" value="Xylanase_inhibitor_I-like"/>
</dbReference>
<dbReference type="PANTHER" id="PTHR45724:SF26">
    <property type="entry name" value="AQUAPORIN NIP7-1-RELATED"/>
    <property type="match status" value="1"/>
</dbReference>
<reference evidence="10" key="1">
    <citation type="submission" date="2020-06" db="EMBL/GenBank/DDBJ databases">
        <authorList>
            <person name="Li T."/>
            <person name="Hu X."/>
            <person name="Zhang T."/>
            <person name="Song X."/>
            <person name="Zhang H."/>
            <person name="Dai N."/>
            <person name="Sheng W."/>
            <person name="Hou X."/>
            <person name="Wei L."/>
        </authorList>
    </citation>
    <scope>NUCLEOTIDE SEQUENCE</scope>
    <source>
        <strain evidence="10">KEN1</strain>
        <tissue evidence="10">Leaf</tissue>
    </source>
</reference>
<dbReference type="GO" id="GO:0016020">
    <property type="term" value="C:membrane"/>
    <property type="evidence" value="ECO:0007669"/>
    <property type="project" value="UniProtKB-SubCell"/>
</dbReference>
<keyword evidence="3" id="KW-0813">Transport</keyword>
<dbReference type="PRINTS" id="PR00783">
    <property type="entry name" value="MINTRINSICP"/>
</dbReference>
<keyword evidence="6 8" id="KW-1133">Transmembrane helix</keyword>
<keyword evidence="4 8" id="KW-0812">Transmembrane</keyword>
<proteinExistence type="inferred from homology"/>
<dbReference type="SUPFAM" id="SSF81338">
    <property type="entry name" value="Aquaporin-like"/>
    <property type="match status" value="1"/>
</dbReference>
<dbReference type="InterPro" id="IPR000425">
    <property type="entry name" value="MIP"/>
</dbReference>
<dbReference type="InterPro" id="IPR034294">
    <property type="entry name" value="Aquaporin_transptr"/>
</dbReference>
<dbReference type="GO" id="GO:0015267">
    <property type="term" value="F:channel activity"/>
    <property type="evidence" value="ECO:0007669"/>
    <property type="project" value="InterPro"/>
</dbReference>
<feature type="transmembrane region" description="Helical" evidence="8">
    <location>
        <begin position="620"/>
        <end position="642"/>
    </location>
</feature>
<keyword evidence="7 8" id="KW-0472">Membrane</keyword>
<comment type="caution">
    <text evidence="10">The sequence shown here is derived from an EMBL/GenBank/DDBJ whole genome shotgun (WGS) entry which is preliminary data.</text>
</comment>
<evidence type="ECO:0000256" key="5">
    <source>
        <dbReference type="ARBA" id="ARBA00022729"/>
    </source>
</evidence>
<accession>A0AAW2XTL3</accession>
<evidence type="ECO:0000256" key="1">
    <source>
        <dbReference type="ARBA" id="ARBA00004141"/>
    </source>
</evidence>
<dbReference type="PROSITE" id="PS00221">
    <property type="entry name" value="MIP"/>
    <property type="match status" value="1"/>
</dbReference>
<dbReference type="InterPro" id="IPR022357">
    <property type="entry name" value="MIP_CS"/>
</dbReference>
<dbReference type="InterPro" id="IPR023271">
    <property type="entry name" value="Aquaporin-like"/>
</dbReference>
<organism evidence="10">
    <name type="scientific">Sesamum latifolium</name>
    <dbReference type="NCBI Taxonomy" id="2727402"/>
    <lineage>
        <taxon>Eukaryota</taxon>
        <taxon>Viridiplantae</taxon>
        <taxon>Streptophyta</taxon>
        <taxon>Embryophyta</taxon>
        <taxon>Tracheophyta</taxon>
        <taxon>Spermatophyta</taxon>
        <taxon>Magnoliopsida</taxon>
        <taxon>eudicotyledons</taxon>
        <taxon>Gunneridae</taxon>
        <taxon>Pentapetalae</taxon>
        <taxon>asterids</taxon>
        <taxon>lamiids</taxon>
        <taxon>Lamiales</taxon>
        <taxon>Pedaliaceae</taxon>
        <taxon>Sesamum</taxon>
    </lineage>
</organism>
<dbReference type="EMBL" id="JACGWN010000003">
    <property type="protein sequence ID" value="KAL0457263.1"/>
    <property type="molecule type" value="Genomic_DNA"/>
</dbReference>
<evidence type="ECO:0000259" key="9">
    <source>
        <dbReference type="PROSITE" id="PS51767"/>
    </source>
</evidence>
<dbReference type="Pfam" id="PF14541">
    <property type="entry name" value="TAXi_C"/>
    <property type="match status" value="1"/>
</dbReference>
<dbReference type="SUPFAM" id="SSF50630">
    <property type="entry name" value="Acid proteases"/>
    <property type="match status" value="1"/>
</dbReference>
<comment type="similarity">
    <text evidence="2">Belongs to the peptidase A1 family.</text>
</comment>
<evidence type="ECO:0000313" key="10">
    <source>
        <dbReference type="EMBL" id="KAL0457263.1"/>
    </source>
</evidence>
<dbReference type="InterPro" id="IPR021109">
    <property type="entry name" value="Peptidase_aspartic_dom_sf"/>
</dbReference>
<dbReference type="Gene3D" id="2.40.70.10">
    <property type="entry name" value="Acid Proteases"/>
    <property type="match status" value="2"/>
</dbReference>
<dbReference type="CDD" id="cd05489">
    <property type="entry name" value="xylanase_inhibitor_I_like"/>
    <property type="match status" value="1"/>
</dbReference>
<feature type="domain" description="Peptidase A1" evidence="9">
    <location>
        <begin position="55"/>
        <end position="405"/>
    </location>
</feature>
<evidence type="ECO:0000256" key="7">
    <source>
        <dbReference type="ARBA" id="ARBA00023136"/>
    </source>
</evidence>
<dbReference type="InterPro" id="IPR032861">
    <property type="entry name" value="TAXi_N"/>
</dbReference>
<dbReference type="InterPro" id="IPR032799">
    <property type="entry name" value="TAXi_C"/>
</dbReference>
<protein>
    <submittedName>
        <fullName evidence="10">Aquaporin NIP7-1</fullName>
    </submittedName>
</protein>
<feature type="transmembrane region" description="Helical" evidence="8">
    <location>
        <begin position="544"/>
        <end position="566"/>
    </location>
</feature>
<dbReference type="InterPro" id="IPR033121">
    <property type="entry name" value="PEPTIDASE_A1"/>
</dbReference>
<feature type="transmembrane region" description="Helical" evidence="8">
    <location>
        <begin position="511"/>
        <end position="532"/>
    </location>
</feature>
<evidence type="ECO:0000256" key="6">
    <source>
        <dbReference type="ARBA" id="ARBA00022989"/>
    </source>
</evidence>
<evidence type="ECO:0000256" key="3">
    <source>
        <dbReference type="ARBA" id="ARBA00022448"/>
    </source>
</evidence>
<evidence type="ECO:0000256" key="8">
    <source>
        <dbReference type="SAM" id="Phobius"/>
    </source>
</evidence>
<evidence type="ECO:0000256" key="2">
    <source>
        <dbReference type="ARBA" id="ARBA00007447"/>
    </source>
</evidence>
<keyword evidence="5" id="KW-0732">Signal</keyword>
<feature type="transmembrane region" description="Helical" evidence="8">
    <location>
        <begin position="586"/>
        <end position="608"/>
    </location>
</feature>
<name>A0AAW2XTL3_9LAMI</name>
<dbReference type="AlphaFoldDB" id="A0AAW2XTL3"/>